<dbReference type="EMBL" id="FNLM01000036">
    <property type="protein sequence ID" value="SDU84708.1"/>
    <property type="molecule type" value="Genomic_DNA"/>
</dbReference>
<sequence>MSYTDETATHADDARDGDDPWAPVHQFSQARSRSGALAVRTTAQGLPVAVHIASTELDKHPELLAADILRLCKQAAMSAGIRLRENLLAAGIDRDLVNEMKLPKPADLSAAEERDDEEADAMTSWLRR</sequence>
<feature type="region of interest" description="Disordered" evidence="1">
    <location>
        <begin position="1"/>
        <end position="36"/>
    </location>
</feature>
<reference evidence="2 3" key="1">
    <citation type="submission" date="2016-10" db="EMBL/GenBank/DDBJ databases">
        <authorList>
            <person name="de Groot N.N."/>
        </authorList>
    </citation>
    <scope>NUCLEOTIDE SEQUENCE [LARGE SCALE GENOMIC DNA]</scope>
    <source>
        <strain evidence="2 3">DSM 44215</strain>
    </source>
</reference>
<organism evidence="2 3">
    <name type="scientific">Gordonia westfalica</name>
    <dbReference type="NCBI Taxonomy" id="158898"/>
    <lineage>
        <taxon>Bacteria</taxon>
        <taxon>Bacillati</taxon>
        <taxon>Actinomycetota</taxon>
        <taxon>Actinomycetes</taxon>
        <taxon>Mycobacteriales</taxon>
        <taxon>Gordoniaceae</taxon>
        <taxon>Gordonia</taxon>
    </lineage>
</organism>
<evidence type="ECO:0000313" key="2">
    <source>
        <dbReference type="EMBL" id="SDU84708.1"/>
    </source>
</evidence>
<proteinExistence type="predicted"/>
<dbReference type="RefSeq" id="WP_074854176.1">
    <property type="nucleotide sequence ID" value="NZ_FNLM01000036.1"/>
</dbReference>
<evidence type="ECO:0008006" key="4">
    <source>
        <dbReference type="Google" id="ProtNLM"/>
    </source>
</evidence>
<feature type="region of interest" description="Disordered" evidence="1">
    <location>
        <begin position="104"/>
        <end position="128"/>
    </location>
</feature>
<dbReference type="STRING" id="158898.SAMN04488548_136891"/>
<evidence type="ECO:0000313" key="3">
    <source>
        <dbReference type="Proteomes" id="UP000183180"/>
    </source>
</evidence>
<feature type="compositionally biased region" description="Basic and acidic residues" evidence="1">
    <location>
        <begin position="7"/>
        <end position="18"/>
    </location>
</feature>
<dbReference type="AlphaFoldDB" id="A0A1H2LVI6"/>
<dbReference type="OrthoDB" id="4775251at2"/>
<name>A0A1H2LVI6_9ACTN</name>
<protein>
    <recommendedName>
        <fullName evidence="4">YbaB/EbfC DNA-binding family protein</fullName>
    </recommendedName>
</protein>
<accession>A0A1H2LVI6</accession>
<gene>
    <name evidence="2" type="ORF">SAMN04488548_136891</name>
</gene>
<evidence type="ECO:0000256" key="1">
    <source>
        <dbReference type="SAM" id="MobiDB-lite"/>
    </source>
</evidence>
<dbReference type="Proteomes" id="UP000183180">
    <property type="component" value="Unassembled WGS sequence"/>
</dbReference>